<proteinExistence type="predicted"/>
<accession>T1BT59</accession>
<keyword evidence="1" id="KW-0233">DNA recombination</keyword>
<comment type="caution">
    <text evidence="2">The sequence shown here is derived from an EMBL/GenBank/DDBJ whole genome shotgun (WGS) entry which is preliminary data.</text>
</comment>
<name>T1BT59_9ZZZZ</name>
<reference evidence="2" key="2">
    <citation type="journal article" date="2014" name="ISME J.">
        <title>Microbial stratification in low pH oxic and suboxic macroscopic growths along an acid mine drainage.</title>
        <authorList>
            <person name="Mendez-Garcia C."/>
            <person name="Mesa V."/>
            <person name="Sprenger R.R."/>
            <person name="Richter M."/>
            <person name="Diez M.S."/>
            <person name="Solano J."/>
            <person name="Bargiela R."/>
            <person name="Golyshina O.V."/>
            <person name="Manteca A."/>
            <person name="Ramos J.L."/>
            <person name="Gallego J.R."/>
            <person name="Llorente I."/>
            <person name="Martins Dos Santos V.A."/>
            <person name="Jensen O.N."/>
            <person name="Pelaez A.I."/>
            <person name="Sanchez J."/>
            <person name="Ferrer M."/>
        </authorList>
    </citation>
    <scope>NUCLEOTIDE SEQUENCE</scope>
</reference>
<dbReference type="GO" id="GO:0006310">
    <property type="term" value="P:DNA recombination"/>
    <property type="evidence" value="ECO:0007669"/>
    <property type="project" value="UniProtKB-KW"/>
</dbReference>
<dbReference type="InterPro" id="IPR011010">
    <property type="entry name" value="DNA_brk_join_enz"/>
</dbReference>
<dbReference type="GO" id="GO:0003677">
    <property type="term" value="F:DNA binding"/>
    <property type="evidence" value="ECO:0007669"/>
    <property type="project" value="InterPro"/>
</dbReference>
<feature type="non-terminal residue" evidence="2">
    <location>
        <position position="1"/>
    </location>
</feature>
<dbReference type="Gene3D" id="1.10.443.10">
    <property type="entry name" value="Intergrase catalytic core"/>
    <property type="match status" value="1"/>
</dbReference>
<evidence type="ECO:0000256" key="1">
    <source>
        <dbReference type="ARBA" id="ARBA00023172"/>
    </source>
</evidence>
<evidence type="ECO:0000313" key="2">
    <source>
        <dbReference type="EMBL" id="EQD56394.1"/>
    </source>
</evidence>
<dbReference type="GO" id="GO:0015074">
    <property type="term" value="P:DNA integration"/>
    <property type="evidence" value="ECO:0007669"/>
    <property type="project" value="InterPro"/>
</dbReference>
<dbReference type="InterPro" id="IPR013762">
    <property type="entry name" value="Integrase-like_cat_sf"/>
</dbReference>
<reference evidence="2" key="1">
    <citation type="submission" date="2013-08" db="EMBL/GenBank/DDBJ databases">
        <authorList>
            <person name="Mendez C."/>
            <person name="Richter M."/>
            <person name="Ferrer M."/>
            <person name="Sanchez J."/>
        </authorList>
    </citation>
    <scope>NUCLEOTIDE SEQUENCE</scope>
</reference>
<protein>
    <submittedName>
        <fullName evidence="2">Phage integrase family protein</fullName>
    </submittedName>
</protein>
<dbReference type="AlphaFoldDB" id="T1BT59"/>
<dbReference type="SUPFAM" id="SSF56349">
    <property type="entry name" value="DNA breaking-rejoining enzymes"/>
    <property type="match status" value="1"/>
</dbReference>
<organism evidence="2">
    <name type="scientific">mine drainage metagenome</name>
    <dbReference type="NCBI Taxonomy" id="410659"/>
    <lineage>
        <taxon>unclassified sequences</taxon>
        <taxon>metagenomes</taxon>
        <taxon>ecological metagenomes</taxon>
    </lineage>
</organism>
<sequence length="398" mass="44267">RRRGVCYSTCSYHAERALRRITTPTPKGPRTIASIADLAELVDLLYAACFVVIAYLVGPRVSELLELRSGCILARSVQGPSGETELAMIVGSIFRGEPGYHGRVHEWVAPQATVHAISVLEALSAPHRQSTGRNNLWLRALGRGRAFGAKEWHVGFKGPWHIPTSPGVAASVDRLATWLALPHEGGKRWHFSTHQGRKSFVRFAALRDRSALFALAQHLGHRDRSVTDTGYAGTDYALDREIQAEVLEQSVCAWEHMLSSPRLGGRAGAEILARRPQFRGVRIKTDLKAYARMLVDAGLTLGVCDWGYCVFRIEYSACRGNAAGPNPVYREPSTCARCKNFVVSSHHRPYWSDQVRRNEALLNEPALPTQTLKIARERLEEARSMLRSLDSSAKDRRP</sequence>
<dbReference type="EMBL" id="AUZX01008287">
    <property type="protein sequence ID" value="EQD56394.1"/>
    <property type="molecule type" value="Genomic_DNA"/>
</dbReference>
<gene>
    <name evidence="2" type="ORF">B1A_11563</name>
</gene>